<evidence type="ECO:0000259" key="6">
    <source>
        <dbReference type="Pfam" id="PF04055"/>
    </source>
</evidence>
<dbReference type="Pfam" id="PF04055">
    <property type="entry name" value="Radical_SAM"/>
    <property type="match status" value="1"/>
</dbReference>
<accession>V8CK32</accession>
<dbReference type="AlphaFoldDB" id="V8CK32"/>
<dbReference type="InterPro" id="IPR058240">
    <property type="entry name" value="rSAM_sf"/>
</dbReference>
<dbReference type="InterPro" id="IPR013785">
    <property type="entry name" value="Aldolase_TIM"/>
</dbReference>
<evidence type="ECO:0000313" key="7">
    <source>
        <dbReference type="EMBL" id="ETD27763.1"/>
    </source>
</evidence>
<feature type="domain" description="Radical SAM core" evidence="6">
    <location>
        <begin position="87"/>
        <end position="216"/>
    </location>
</feature>
<organism evidence="7 8">
    <name type="scientific">Helicobacter canis NCTC 12740</name>
    <dbReference type="NCBI Taxonomy" id="1357399"/>
    <lineage>
        <taxon>Bacteria</taxon>
        <taxon>Pseudomonadati</taxon>
        <taxon>Campylobacterota</taxon>
        <taxon>Epsilonproteobacteria</taxon>
        <taxon>Campylobacterales</taxon>
        <taxon>Helicobacteraceae</taxon>
        <taxon>Helicobacter</taxon>
    </lineage>
</organism>
<dbReference type="eggNOG" id="COG2896">
    <property type="taxonomic scope" value="Bacteria"/>
</dbReference>
<dbReference type="OrthoDB" id="9782387at2"/>
<dbReference type="EMBL" id="AZJJ01000001">
    <property type="protein sequence ID" value="ETD27763.1"/>
    <property type="molecule type" value="Genomic_DNA"/>
</dbReference>
<dbReference type="InterPro" id="IPR050377">
    <property type="entry name" value="Radical_SAM_PqqE_MftC-like"/>
</dbReference>
<evidence type="ECO:0000256" key="5">
    <source>
        <dbReference type="ARBA" id="ARBA00023014"/>
    </source>
</evidence>
<keyword evidence="8" id="KW-1185">Reference proteome</keyword>
<evidence type="ECO:0000256" key="4">
    <source>
        <dbReference type="ARBA" id="ARBA00023004"/>
    </source>
</evidence>
<dbReference type="Proteomes" id="UP000018688">
    <property type="component" value="Unassembled WGS sequence"/>
</dbReference>
<keyword evidence="4" id="KW-0408">Iron</keyword>
<dbReference type="GO" id="GO:0046872">
    <property type="term" value="F:metal ion binding"/>
    <property type="evidence" value="ECO:0007669"/>
    <property type="project" value="UniProtKB-KW"/>
</dbReference>
<comment type="caution">
    <text evidence="7">The sequence shown here is derived from an EMBL/GenBank/DDBJ whole genome shotgun (WGS) entry which is preliminary data.</text>
</comment>
<dbReference type="PANTHER" id="PTHR11228">
    <property type="entry name" value="RADICAL SAM DOMAIN PROTEIN"/>
    <property type="match status" value="1"/>
</dbReference>
<gene>
    <name evidence="7" type="ORF">HMPREF2087_00684</name>
</gene>
<name>V8CK32_9HELI</name>
<dbReference type="PANTHER" id="PTHR11228:SF7">
    <property type="entry name" value="PQQA PEPTIDE CYCLASE"/>
    <property type="match status" value="1"/>
</dbReference>
<sequence length="351" mass="39894">MLSLRLSLLSNKLFKHRYIRRNSAQLQNLIGFVYFHTSNTSMGGGRSNAWLQARLAKLARSFLKRFGTTYVRLRLLLGFIDIPQLTIVLTTKCTLRCEGCSNLMQYFTPSDHFTTDLNSIQNDIERLLQGVSSISSIHIIGGETLLFKQLPELMHFLASKKQIKALELITNATIPFSQKLLDSLAYKKTRVIISDYSANPELTKTLRQEQILQALREHNIKHIFYHQNSLWRDMGRIYKRNRTDDENKRNFLACDIPCVTFIGADSSDKAQKGGIFVCSLASSLAKLRSQAEFAGDFVSLDSSTLSSDILRFYAQDFFKSCDYCPNKWEHSDGIPVALQTKETLTLSPPVS</sequence>
<keyword evidence="5" id="KW-0411">Iron-sulfur</keyword>
<dbReference type="PATRIC" id="fig|1357399.3.peg.719"/>
<evidence type="ECO:0000256" key="1">
    <source>
        <dbReference type="ARBA" id="ARBA00001966"/>
    </source>
</evidence>
<protein>
    <recommendedName>
        <fullName evidence="6">Radical SAM core domain-containing protein</fullName>
    </recommendedName>
</protein>
<dbReference type="STRING" id="1357399.HMPREF2087_00684"/>
<evidence type="ECO:0000313" key="8">
    <source>
        <dbReference type="Proteomes" id="UP000018688"/>
    </source>
</evidence>
<dbReference type="SUPFAM" id="SSF102114">
    <property type="entry name" value="Radical SAM enzymes"/>
    <property type="match status" value="1"/>
</dbReference>
<keyword evidence="2" id="KW-0949">S-adenosyl-L-methionine</keyword>
<dbReference type="InterPro" id="IPR007197">
    <property type="entry name" value="rSAM"/>
</dbReference>
<dbReference type="GO" id="GO:0051536">
    <property type="term" value="F:iron-sulfur cluster binding"/>
    <property type="evidence" value="ECO:0007669"/>
    <property type="project" value="UniProtKB-KW"/>
</dbReference>
<dbReference type="RefSeq" id="WP_023929608.1">
    <property type="nucleotide sequence ID" value="NZ_KI669458.1"/>
</dbReference>
<dbReference type="Gene3D" id="3.20.20.70">
    <property type="entry name" value="Aldolase class I"/>
    <property type="match status" value="1"/>
</dbReference>
<comment type="cofactor">
    <cofactor evidence="1">
        <name>[4Fe-4S] cluster</name>
        <dbReference type="ChEBI" id="CHEBI:49883"/>
    </cofactor>
</comment>
<proteinExistence type="predicted"/>
<reference evidence="7 8" key="1">
    <citation type="submission" date="2013-10" db="EMBL/GenBank/DDBJ databases">
        <title>The Genome Sequence of Helicobacter canis NCTC 12740.</title>
        <authorList>
            <consortium name="The Broad Institute Genomics Platform"/>
            <person name="Earl A."/>
            <person name="Fox J.G."/>
            <person name="Shen Z."/>
            <person name="Young S.K."/>
            <person name="Zeng Q."/>
            <person name="Gargeya S."/>
            <person name="Fitzgerald M."/>
            <person name="Abouelleil A."/>
            <person name="Alvarado L."/>
            <person name="Chapman S.B."/>
            <person name="Gainer-Dewar J."/>
            <person name="Goldberg J."/>
            <person name="Griggs A."/>
            <person name="Gujja S."/>
            <person name="Hansen M."/>
            <person name="Howarth C."/>
            <person name="Imamovic A."/>
            <person name="Ireland A."/>
            <person name="Larimer J."/>
            <person name="McCowan C."/>
            <person name="Murphy C."/>
            <person name="Pearson M."/>
            <person name="Poon T.W."/>
            <person name="Priest M."/>
            <person name="Roberts A."/>
            <person name="Saif S."/>
            <person name="Shea T."/>
            <person name="Sykes S."/>
            <person name="Wortman J."/>
            <person name="Nusbaum C."/>
            <person name="Birren B."/>
        </authorList>
    </citation>
    <scope>NUCLEOTIDE SEQUENCE [LARGE SCALE GENOMIC DNA]</scope>
    <source>
        <strain evidence="7 8">NCTC 12740</strain>
    </source>
</reference>
<dbReference type="GO" id="GO:0003824">
    <property type="term" value="F:catalytic activity"/>
    <property type="evidence" value="ECO:0007669"/>
    <property type="project" value="InterPro"/>
</dbReference>
<dbReference type="HOGENOM" id="CLU_070522_0_0_7"/>
<dbReference type="SFLD" id="SFLDS00029">
    <property type="entry name" value="Radical_SAM"/>
    <property type="match status" value="1"/>
</dbReference>
<evidence type="ECO:0000256" key="3">
    <source>
        <dbReference type="ARBA" id="ARBA00022723"/>
    </source>
</evidence>
<keyword evidence="3" id="KW-0479">Metal-binding</keyword>
<evidence type="ECO:0000256" key="2">
    <source>
        <dbReference type="ARBA" id="ARBA00022691"/>
    </source>
</evidence>